<dbReference type="InterPro" id="IPR025714">
    <property type="entry name" value="Methyltranfer_dom"/>
</dbReference>
<name>A0A395HP69_ASPHC</name>
<dbReference type="Pfam" id="PF13679">
    <property type="entry name" value="Methyltransf_32"/>
    <property type="match status" value="1"/>
</dbReference>
<accession>A0A395HP69</accession>
<gene>
    <name evidence="3" type="ORF">BO97DRAFT_472656</name>
</gene>
<proteinExistence type="predicted"/>
<feature type="region of interest" description="Disordered" evidence="1">
    <location>
        <begin position="93"/>
        <end position="112"/>
    </location>
</feature>
<evidence type="ECO:0000259" key="2">
    <source>
        <dbReference type="Pfam" id="PF13679"/>
    </source>
</evidence>
<dbReference type="STRING" id="1450537.A0A395HP69"/>
<dbReference type="InterPro" id="IPR052220">
    <property type="entry name" value="METTL25"/>
</dbReference>
<dbReference type="GeneID" id="37204443"/>
<dbReference type="AlphaFoldDB" id="A0A395HP69"/>
<evidence type="ECO:0000313" key="4">
    <source>
        <dbReference type="Proteomes" id="UP000248961"/>
    </source>
</evidence>
<feature type="domain" description="Methyltransferase" evidence="2">
    <location>
        <begin position="158"/>
        <end position="430"/>
    </location>
</feature>
<dbReference type="Proteomes" id="UP000248961">
    <property type="component" value="Unassembled WGS sequence"/>
</dbReference>
<feature type="compositionally biased region" description="Acidic residues" evidence="1">
    <location>
        <begin position="277"/>
        <end position="288"/>
    </location>
</feature>
<dbReference type="VEuPathDB" id="FungiDB:BO97DRAFT_472656"/>
<sequence length="663" mass="74350">MSETDDESHQPLPLADEWTDPDAYVEALISFATESDIFRHLCGGVHILDFLTRDPDLYTSLLPEHWRSFFDQHDVQDILDLLLRDDLQPLFEQHRRPAGTSSEQDTDATGWRGGSLPPLDFLEYIHQIRRLSLGRDFTPSQPGNPVIPRHIAVGMNVKKYHEVAHFSKYVDKLCTTVDQQRGDAITHIVDFGSGQSYLGRTLASAPYHRHIVAIERKHQFISGAKGMDVHARLKEKKKVNMYNKKAAKCKVCDEPESPAAVEPRPNAGESNSAEQMSSEDDPTTATANEDEEELAMINVFRDVSLAPGEIGFKPHRNAPKAAVEEDDPNKPRGTMDYIEHEIKDGYLEPIIKDVIEAPLPVVETDGKIAEDNSVATSGIKADQKPGDAKVMVISLHSCGNLLHHGVRSLTLNPSVKAIAMIGCCYNLVTERLGPATYKLPILRSMHPRLTQDAVAYDPHGFPMSKRFEDYEHESGTGVKLNITARSMSLQAPYNWGRKDSEDFFTRHFYRSLLQRILVDRGVVSKPKIPDNLYGESDTPEDAGNPLIVGSLRKSAFVSFSAYATAAVAKLSRDAHFGEKVKAGMGDLTEEDLNRYVEKYWYAKKNLSVVWSLMAFSAALVEAIIVVDRWQFLREHESVQDCWVEPVFDYKESPRNLAVIGIKK</sequence>
<reference evidence="3 4" key="1">
    <citation type="submission" date="2018-02" db="EMBL/GenBank/DDBJ databases">
        <title>The genomes of Aspergillus section Nigri reveals drivers in fungal speciation.</title>
        <authorList>
            <consortium name="DOE Joint Genome Institute"/>
            <person name="Vesth T.C."/>
            <person name="Nybo J."/>
            <person name="Theobald S."/>
            <person name="Brandl J."/>
            <person name="Frisvad J.C."/>
            <person name="Nielsen K.F."/>
            <person name="Lyhne E.K."/>
            <person name="Kogle M.E."/>
            <person name="Kuo A."/>
            <person name="Riley R."/>
            <person name="Clum A."/>
            <person name="Nolan M."/>
            <person name="Lipzen A."/>
            <person name="Salamov A."/>
            <person name="Henrissat B."/>
            <person name="Wiebenga A."/>
            <person name="De vries R.P."/>
            <person name="Grigoriev I.V."/>
            <person name="Mortensen U.H."/>
            <person name="Andersen M.R."/>
            <person name="Baker S.E."/>
        </authorList>
    </citation>
    <scope>NUCLEOTIDE SEQUENCE [LARGE SCALE GENOMIC DNA]</scope>
    <source>
        <strain evidence="3 4">CBS 101889</strain>
    </source>
</reference>
<dbReference type="PANTHER" id="PTHR12496:SF0">
    <property type="entry name" value="METHYLTRANSFERASE DOMAIN-CONTAINING PROTEIN"/>
    <property type="match status" value="1"/>
</dbReference>
<evidence type="ECO:0000313" key="3">
    <source>
        <dbReference type="EMBL" id="RAL09065.1"/>
    </source>
</evidence>
<feature type="region of interest" description="Disordered" evidence="1">
    <location>
        <begin position="252"/>
        <end position="288"/>
    </location>
</feature>
<dbReference type="EMBL" id="KZ824307">
    <property type="protein sequence ID" value="RAL09065.1"/>
    <property type="molecule type" value="Genomic_DNA"/>
</dbReference>
<dbReference type="RefSeq" id="XP_025548219.1">
    <property type="nucleotide sequence ID" value="XM_025700154.1"/>
</dbReference>
<keyword evidence="4" id="KW-1185">Reference proteome</keyword>
<dbReference type="OrthoDB" id="10258156at2759"/>
<protein>
    <recommendedName>
        <fullName evidence="2">Methyltransferase domain-containing protein</fullName>
    </recommendedName>
</protein>
<feature type="region of interest" description="Disordered" evidence="1">
    <location>
        <begin position="310"/>
        <end position="333"/>
    </location>
</feature>
<dbReference type="PANTHER" id="PTHR12496">
    <property type="entry name" value="CGI-41 METHYLTRANSFERASE"/>
    <property type="match status" value="1"/>
</dbReference>
<organism evidence="3 4">
    <name type="scientific">Aspergillus homomorphus (strain CBS 101889)</name>
    <dbReference type="NCBI Taxonomy" id="1450537"/>
    <lineage>
        <taxon>Eukaryota</taxon>
        <taxon>Fungi</taxon>
        <taxon>Dikarya</taxon>
        <taxon>Ascomycota</taxon>
        <taxon>Pezizomycotina</taxon>
        <taxon>Eurotiomycetes</taxon>
        <taxon>Eurotiomycetidae</taxon>
        <taxon>Eurotiales</taxon>
        <taxon>Aspergillaceae</taxon>
        <taxon>Aspergillus</taxon>
        <taxon>Aspergillus subgen. Circumdati</taxon>
    </lineage>
</organism>
<evidence type="ECO:0000256" key="1">
    <source>
        <dbReference type="SAM" id="MobiDB-lite"/>
    </source>
</evidence>